<keyword evidence="5" id="KW-1185">Reference proteome</keyword>
<dbReference type="PANTHER" id="PTHR42760:SF133">
    <property type="entry name" value="3-OXOACYL-[ACYL-CARRIER-PROTEIN] REDUCTASE"/>
    <property type="match status" value="1"/>
</dbReference>
<dbReference type="PANTHER" id="PTHR42760">
    <property type="entry name" value="SHORT-CHAIN DEHYDROGENASES/REDUCTASES FAMILY MEMBER"/>
    <property type="match status" value="1"/>
</dbReference>
<evidence type="ECO:0000256" key="1">
    <source>
        <dbReference type="ARBA" id="ARBA00006484"/>
    </source>
</evidence>
<comment type="similarity">
    <text evidence="1 3">Belongs to the short-chain dehydrogenases/reductases (SDR) family.</text>
</comment>
<evidence type="ECO:0000313" key="5">
    <source>
        <dbReference type="Proteomes" id="UP001258315"/>
    </source>
</evidence>
<comment type="caution">
    <text evidence="4">The sequence shown here is derived from an EMBL/GenBank/DDBJ whole genome shotgun (WGS) entry which is preliminary data.</text>
</comment>
<dbReference type="PRINTS" id="PR00080">
    <property type="entry name" value="SDRFAMILY"/>
</dbReference>
<dbReference type="Pfam" id="PF00106">
    <property type="entry name" value="adh_short"/>
    <property type="match status" value="1"/>
</dbReference>
<dbReference type="EC" id="1.1.1.100" evidence="4"/>
<dbReference type="Proteomes" id="UP001258315">
    <property type="component" value="Unassembled WGS sequence"/>
</dbReference>
<organism evidence="4 5">
    <name type="scientific">Mucilaginibacter terrae</name>
    <dbReference type="NCBI Taxonomy" id="1955052"/>
    <lineage>
        <taxon>Bacteria</taxon>
        <taxon>Pseudomonadati</taxon>
        <taxon>Bacteroidota</taxon>
        <taxon>Sphingobacteriia</taxon>
        <taxon>Sphingobacteriales</taxon>
        <taxon>Sphingobacteriaceae</taxon>
        <taxon>Mucilaginibacter</taxon>
    </lineage>
</organism>
<dbReference type="SUPFAM" id="SSF51735">
    <property type="entry name" value="NAD(P)-binding Rossmann-fold domains"/>
    <property type="match status" value="1"/>
</dbReference>
<dbReference type="PROSITE" id="PS00061">
    <property type="entry name" value="ADH_SHORT"/>
    <property type="match status" value="1"/>
</dbReference>
<dbReference type="CDD" id="cd05233">
    <property type="entry name" value="SDR_c"/>
    <property type="match status" value="1"/>
</dbReference>
<proteinExistence type="inferred from homology"/>
<evidence type="ECO:0000256" key="2">
    <source>
        <dbReference type="ARBA" id="ARBA00023002"/>
    </source>
</evidence>
<dbReference type="PRINTS" id="PR00081">
    <property type="entry name" value="GDHRDH"/>
</dbReference>
<evidence type="ECO:0000256" key="3">
    <source>
        <dbReference type="RuleBase" id="RU000363"/>
    </source>
</evidence>
<dbReference type="InterPro" id="IPR002347">
    <property type="entry name" value="SDR_fam"/>
</dbReference>
<accession>A0ABU3GS96</accession>
<dbReference type="GO" id="GO:0004316">
    <property type="term" value="F:3-oxoacyl-[acyl-carrier-protein] reductase (NADPH) activity"/>
    <property type="evidence" value="ECO:0007669"/>
    <property type="project" value="UniProtKB-EC"/>
</dbReference>
<gene>
    <name evidence="4" type="ORF">QE417_001518</name>
</gene>
<sequence length="276" mass="30330">MQHCFCFCVRVNKYLTARKGAMLIDFTGKTVLVTGGSRGIGKACARLFASLNADVIITYNKNIEEAEKTITELAHQGNHGLFQLDQSKPKCVHRFFDKMLEHYPQLDVLINNAGVYIEHKINEVSYEDWQQSWEETISTNLSGVANLCFFASRQMIHQDGGKIINISSRGAFRGEPDHPAYAASKAGLNAMSQSLAVSLAPHNISVHIIAPGFVETDMTTEFLNSEAGEDIKKQSPFNRVATAEEVARIAAVYASSGFEFSSAGIIDINGASYLRS</sequence>
<dbReference type="EMBL" id="JAVLVU010000001">
    <property type="protein sequence ID" value="MDT3402446.1"/>
    <property type="molecule type" value="Genomic_DNA"/>
</dbReference>
<keyword evidence="2 4" id="KW-0560">Oxidoreductase</keyword>
<dbReference type="InterPro" id="IPR020904">
    <property type="entry name" value="Sc_DH/Rdtase_CS"/>
</dbReference>
<reference evidence="5" key="1">
    <citation type="submission" date="2023-07" db="EMBL/GenBank/DDBJ databases">
        <title>Functional and genomic diversity of the sorghum phyllosphere microbiome.</title>
        <authorList>
            <person name="Shade A."/>
        </authorList>
    </citation>
    <scope>NUCLEOTIDE SEQUENCE [LARGE SCALE GENOMIC DNA]</scope>
    <source>
        <strain evidence="5">SORGH_AS_0422</strain>
    </source>
</reference>
<dbReference type="InterPro" id="IPR036291">
    <property type="entry name" value="NAD(P)-bd_dom_sf"/>
</dbReference>
<dbReference type="Gene3D" id="3.40.50.720">
    <property type="entry name" value="NAD(P)-binding Rossmann-like Domain"/>
    <property type="match status" value="1"/>
</dbReference>
<protein>
    <submittedName>
        <fullName evidence="4">3-oxoacyl-[acyl-carrier protein] reductase</fullName>
        <ecNumber evidence="4">1.1.1.100</ecNumber>
    </submittedName>
</protein>
<evidence type="ECO:0000313" key="4">
    <source>
        <dbReference type="EMBL" id="MDT3402446.1"/>
    </source>
</evidence>
<name>A0ABU3GS96_9SPHI</name>